<feature type="region of interest" description="Disordered" evidence="7">
    <location>
        <begin position="2539"/>
        <end position="2608"/>
    </location>
</feature>
<feature type="compositionally biased region" description="Polar residues" evidence="7">
    <location>
        <begin position="1"/>
        <end position="11"/>
    </location>
</feature>
<dbReference type="PROSITE" id="PS00973">
    <property type="entry name" value="USP_2"/>
    <property type="match status" value="1"/>
</dbReference>
<keyword evidence="11" id="KW-1185">Reference proteome</keyword>
<feature type="region of interest" description="Disordered" evidence="7">
    <location>
        <begin position="1573"/>
        <end position="1598"/>
    </location>
</feature>
<evidence type="ECO:0000256" key="5">
    <source>
        <dbReference type="ARBA" id="ARBA00022833"/>
    </source>
</evidence>
<dbReference type="GO" id="GO:0051603">
    <property type="term" value="P:proteolysis involved in protein catabolic process"/>
    <property type="evidence" value="ECO:0007669"/>
    <property type="project" value="TreeGrafter"/>
</dbReference>
<dbReference type="InterPro" id="IPR006615">
    <property type="entry name" value="Pept_C19_DUSP"/>
</dbReference>
<dbReference type="InterPro" id="IPR032632">
    <property type="entry name" value="Peptidase_M16_M"/>
</dbReference>
<organism evidence="10 11">
    <name type="scientific">Sordaria brevicollis</name>
    <dbReference type="NCBI Taxonomy" id="83679"/>
    <lineage>
        <taxon>Eukaryota</taxon>
        <taxon>Fungi</taxon>
        <taxon>Dikarya</taxon>
        <taxon>Ascomycota</taxon>
        <taxon>Pezizomycotina</taxon>
        <taxon>Sordariomycetes</taxon>
        <taxon>Sordariomycetidae</taxon>
        <taxon>Sordariales</taxon>
        <taxon>Sordariaceae</taxon>
        <taxon>Sordaria</taxon>
    </lineage>
</organism>
<dbReference type="InterPro" id="IPR001394">
    <property type="entry name" value="Peptidase_C19_UCH"/>
</dbReference>
<dbReference type="PANTHER" id="PTHR43690:SF18">
    <property type="entry name" value="INSULIN-DEGRADING ENZYME-RELATED"/>
    <property type="match status" value="1"/>
</dbReference>
<dbReference type="PROSITE" id="PS00972">
    <property type="entry name" value="USP_1"/>
    <property type="match status" value="1"/>
</dbReference>
<dbReference type="SMART" id="SM00695">
    <property type="entry name" value="DUSP"/>
    <property type="match status" value="1"/>
</dbReference>
<dbReference type="Pfam" id="PF22456">
    <property type="entry name" value="PqqF-like_C_4"/>
    <property type="match status" value="1"/>
</dbReference>
<dbReference type="Gene3D" id="3.30.2230.10">
    <property type="entry name" value="DUSP-like"/>
    <property type="match status" value="1"/>
</dbReference>
<dbReference type="PROSITE" id="PS50235">
    <property type="entry name" value="USP_3"/>
    <property type="match status" value="1"/>
</dbReference>
<feature type="compositionally biased region" description="Polar residues" evidence="7">
    <location>
        <begin position="1188"/>
        <end position="1200"/>
    </location>
</feature>
<dbReference type="InterPro" id="IPR018200">
    <property type="entry name" value="USP_CS"/>
</dbReference>
<dbReference type="InterPro" id="IPR038765">
    <property type="entry name" value="Papain-like_cys_pep_sf"/>
</dbReference>
<feature type="region of interest" description="Disordered" evidence="7">
    <location>
        <begin position="1170"/>
        <end position="1206"/>
    </location>
</feature>
<dbReference type="GO" id="GO:0004222">
    <property type="term" value="F:metalloendopeptidase activity"/>
    <property type="evidence" value="ECO:0007669"/>
    <property type="project" value="TreeGrafter"/>
</dbReference>
<feature type="region of interest" description="Disordered" evidence="7">
    <location>
        <begin position="1280"/>
        <end position="1349"/>
    </location>
</feature>
<dbReference type="GO" id="GO:0046872">
    <property type="term" value="F:metal ion binding"/>
    <property type="evidence" value="ECO:0007669"/>
    <property type="project" value="UniProtKB-KW"/>
</dbReference>
<dbReference type="CDD" id="cd02674">
    <property type="entry name" value="Peptidase_C19R"/>
    <property type="match status" value="1"/>
</dbReference>
<dbReference type="Pfam" id="PF00443">
    <property type="entry name" value="UCH"/>
    <property type="match status" value="1"/>
</dbReference>
<dbReference type="Proteomes" id="UP001281003">
    <property type="component" value="Unassembled WGS sequence"/>
</dbReference>
<dbReference type="Pfam" id="PF06337">
    <property type="entry name" value="DUSP"/>
    <property type="match status" value="1"/>
</dbReference>
<dbReference type="FunFam" id="3.30.830.10:FF:000003">
    <property type="entry name" value="Insulin-degrading enzyme"/>
    <property type="match status" value="1"/>
</dbReference>
<feature type="compositionally biased region" description="Basic and acidic residues" evidence="7">
    <location>
        <begin position="1108"/>
        <end position="1119"/>
    </location>
</feature>
<feature type="domain" description="DUSP" evidence="9">
    <location>
        <begin position="1365"/>
        <end position="1484"/>
    </location>
</feature>
<sequence>MSSSPQDTPSKGSPAVERVTDQLEKPSLDDRSYRVIRLPNKLEALLVHDPTTDKAAAALDVNVGSFSDEDDMPGMAHAVEHLLFMGTKKYPVENEYSQYLSTNSGSSNAFTAATHTNYYYEVSAKPTNEDEEISATNPSPLYGALDRFAQFFVEPLFLASTLDRELQAVDSENKKNLQNDTWRLHQLDKSNSNPKHPYCHFSTGNLETLKVTPESKGVNVREKFIEFYQKHYSANRMKLCVLGRESLDVLEGWVAELFSDVENKDLPPNEWTDEPPLTPEQLGVVTFAKPVMDSRELNITFPFLDEHLLFEELPSRYLSHLIGHEGPGSIMAYIKSKGWANGLSAGAWTVCPGSPGMFDIQIKLTQEGLKNYEEVVKVVFQYIALLREAGPQEWIHDEQKIMGDIDFKFKQKTQASSFVSKIAGVMQRPLPREWLLSGTSKLRKYDADLIRKGLDCLRPDNFRMSIVSRDVPGTWEHKEKWYGTEYSLSKIPSNLMEEIKKAAATTDKERIPDLHLPHKNQFIPTKLEVERKEVKEPALAPRIVRNDDLVRTWYKKDDTFWVPKANLIVSLKSPLIHASAENVVKARLFTDLVKDALEEYSYDADLAGLSYLVSLDSRGLFVEVSGYNDKLPLLLERVLITMRDLEVRDDRFDILKERLARAYRNWELQVPWYQVGGFTEWLTAEHDHTVEELAVELPHITSDQVRQFRKELLAQLHMEVYVHGNLYKEDALKLTDMVESTLQPRPLPRSQWPILRSLVFPPGSNYVWKKTLKDAANVNNCIEYFLYIGDKNDSLVRAKTWLLGQILHEPCFDQLRTKEQLGYVVFSGVRATSTNYGFRFLIQSEKTAPYLETRIELFLEKMAKWIEEMDSRQFEAHKRSLIAKRLEKPKFLDQETNKHWSQIHSEYYDFEIAQRDAAHIKPLTKEEMVEFFQYYIHPSSPTRAKLTIYLEAQAKSDVTTAQITELVKTLELDGTSSAKAATALQARLSAADHDEDKEIAGLKEYLAGLNVSESKIDAATETWKKLHAEKVNGVVKDAAPPSSNGTKPVLIEDVRSYKAGLPVSAAARPVKDLSDVAATTRFPQTQLYCLALAPVLHQARRPPLPTFHHTDPAPSELHRQLTFTTSSSKKRRITRQSTREQGQEGSTDTALDVVLSTEQEAEFDPAYSFDHHQRSTSASASASASATNTPAYSRGDSVQPSGIPPHLQTQFSTLSGSATDYASADSAASSPCAASADLSADNNPVSEQLFDSSSTLPAATCGTLKNQSPFINTPHRALMGGASAEQSHRSGSPLKRRASSMDPDYENADSREDVDMLPVPDAQQQEGQPSGQDAKEPQQPVESTGAGGVKAPVADMELPLKTDIPPIDQQIKTIETLLKAFNDTGAKEGDIAYLVSRQWLNKAQALGTDGKSAAKESSTEPLGPIDNSDIIQAIFTDSTGQQCVKLKPGVGSESAELFPKDAWDLVVSWYGLASGQAPIVRIAHNTALDAVSEANVQFEFHPPVFTVHRLWSAASPLPIEQEIKLKKPPPPIIVQSASGSFHQFLKQIKELTGVPMDRKVRVWQLLQTIPATEEASKPSGMETPPDSPGRSSIPTFLPRAPGSWSEMLVDVETFNKLERGVERDFLQVDDTTANPNYNGRKSLSLVGLTVDQTLIIDEQVDRDDYVSTFFTKVANGNKGIGNGIVATRVTASGRSSPAPPSVLNRGQAQPRSGRTPGCVGLQNLGNTCYMNSALQCLRSVEELTKYFLTHEAKKEINPDNPLSHNGDVAMAYMKLLDEIYKNPPPNSIAPRHFKSIVGRYAPAFSGYGQQDTQEFLGFLLDGLQEDLNRIKKKPYIEKPDSTDDMIGNPAAIKEMAEKVWDITKKRDDSIIADLFTGMYKSTLHCPVCDKISITFDPFNNLTLPLPMSNLWSRTVKYYPLNEPPVEIMVEVDKTSAFKAIKEFISTRVGVPADRLVGGEEFKGKFFKQYDDMTPINEEIQPGDIAVIHEVEAAPTNVNVKKAKKQAYRSLLDDTEDEPSQPVSDPLAERLLVPVIHRMDPNAGNAKYYRKQEDMPPPHYIVLTPQEACDENVIRRKVLEKIATLSTWPEFTADEEASEATDPEMLNGASDIDSADSKVVAKSVEGEEDIVDVTMGNTSSAEKPTGSQTSQTLPALLKRFKTQRPKWVDPSEFLNPALQNLFAMSYFRETHGGVPTGWQTVTDNTKLERLSTRAPKTVSSDVEMRSPNTLDGSDDSGSEEASSEQADSMTRMVDESSEGSDGPAPAPKGSNKKMKAHRTYGKKAKKRFEKEQVRKRAAAAQQPVDVPEQDYRGDSAEGPLVRVGEGIVVDWYEEAFDAVFAHALRTFSKIETLNDPSLGAKKKQREMRKKHGITLDDCLAEFEKEEILSEQDTWYCPRCKEHRRASKKFDLWRTPDILVVHLKRFSSVGWRRDKLDVLVDFPIEGLDLTERVIDKEDGKQEIYDLIAVDDHYGGMGGGHYTAFAKNFVDDQWYEFNDSSVSPVKDTSRVVSSAAYLLFYRRRSDKPLGGPKCEEVTQRYNSLDDDEEMLDSGEGQRLGHGSSLPGSPSASNGAGQILLRGEAGSVSGRGLNGDSELPTYQESTGQMIGPEVRKSIEFEDEAVDLPNYEAAGNMSGMASALPAATWSFNNLPKNGSDASGMDDEIASDIAQGDNSGDEASVFTGVNEYGSAVDFIGPAQQDDDFSAFIDNVPPSPSAQDQNAMKQIMQSTWDHKQQVHEVFVDGGDDIDDDKVAEIHVDDHEQQKQSQEVQESLKKPEGGDKLSQVGEKSSD</sequence>
<feature type="compositionally biased region" description="Polar residues" evidence="7">
    <location>
        <begin position="1322"/>
        <end position="1331"/>
    </location>
</feature>
<dbReference type="PROSITE" id="PS51283">
    <property type="entry name" value="DUSP"/>
    <property type="match status" value="1"/>
</dbReference>
<feature type="compositionally biased region" description="Basic and acidic residues" evidence="7">
    <location>
        <begin position="2770"/>
        <end position="2779"/>
    </location>
</feature>
<feature type="compositionally biased region" description="Low complexity" evidence="7">
    <location>
        <begin position="2557"/>
        <end position="2573"/>
    </location>
</feature>
<dbReference type="GO" id="GO:0005739">
    <property type="term" value="C:mitochondrion"/>
    <property type="evidence" value="ECO:0007669"/>
    <property type="project" value="TreeGrafter"/>
</dbReference>
<evidence type="ECO:0000256" key="4">
    <source>
        <dbReference type="ARBA" id="ARBA00022801"/>
    </source>
</evidence>
<dbReference type="FunFam" id="3.30.830.10:FF:000005">
    <property type="entry name" value="nardilysin isoform X1"/>
    <property type="match status" value="1"/>
</dbReference>
<feature type="compositionally biased region" description="Acidic residues" evidence="7">
    <location>
        <begin position="2231"/>
        <end position="2241"/>
    </location>
</feature>
<comment type="caution">
    <text evidence="10">The sequence shown here is derived from an EMBL/GenBank/DDBJ whole genome shotgun (WGS) entry which is preliminary data.</text>
</comment>
<feature type="compositionally biased region" description="Low complexity" evidence="7">
    <location>
        <begin position="1175"/>
        <end position="1187"/>
    </location>
</feature>
<feature type="region of interest" description="Disordered" evidence="7">
    <location>
        <begin position="1691"/>
        <end position="1714"/>
    </location>
</feature>
<feature type="domain" description="USP" evidence="8">
    <location>
        <begin position="1719"/>
        <end position="2521"/>
    </location>
</feature>
<dbReference type="GO" id="GO:0043171">
    <property type="term" value="P:peptide catabolic process"/>
    <property type="evidence" value="ECO:0007669"/>
    <property type="project" value="TreeGrafter"/>
</dbReference>
<evidence type="ECO:0000313" key="11">
    <source>
        <dbReference type="Proteomes" id="UP001281003"/>
    </source>
</evidence>
<evidence type="ECO:0000256" key="2">
    <source>
        <dbReference type="ARBA" id="ARBA00022670"/>
    </source>
</evidence>
<keyword evidence="3" id="KW-0479">Metal-binding</keyword>
<dbReference type="GO" id="GO:0016579">
    <property type="term" value="P:protein deubiquitination"/>
    <property type="evidence" value="ECO:0007669"/>
    <property type="project" value="InterPro"/>
</dbReference>
<feature type="region of interest" description="Disordered" evidence="7">
    <location>
        <begin position="2742"/>
        <end position="2790"/>
    </location>
</feature>
<dbReference type="FunFam" id="3.30.830.10:FF:000004">
    <property type="entry name" value="Putative insulin-degrading enzyme"/>
    <property type="match status" value="1"/>
</dbReference>
<keyword evidence="5" id="KW-0862">Zinc</keyword>
<dbReference type="InterPro" id="IPR007863">
    <property type="entry name" value="Peptidase_M16_C"/>
</dbReference>
<evidence type="ECO:0000256" key="6">
    <source>
        <dbReference type="ARBA" id="ARBA00023049"/>
    </source>
</evidence>
<feature type="compositionally biased region" description="Basic and acidic residues" evidence="7">
    <location>
        <begin position="18"/>
        <end position="28"/>
    </location>
</feature>
<evidence type="ECO:0000259" key="9">
    <source>
        <dbReference type="PROSITE" id="PS51283"/>
    </source>
</evidence>
<dbReference type="SUPFAM" id="SSF63411">
    <property type="entry name" value="LuxS/MPP-like metallohydrolase"/>
    <property type="match status" value="4"/>
</dbReference>
<dbReference type="SUPFAM" id="SSF54001">
    <property type="entry name" value="Cysteine proteinases"/>
    <property type="match status" value="1"/>
</dbReference>
<dbReference type="InterPro" id="IPR011765">
    <property type="entry name" value="Pept_M16_N"/>
</dbReference>
<dbReference type="InterPro" id="IPR028889">
    <property type="entry name" value="USP"/>
</dbReference>
<comment type="similarity">
    <text evidence="1">Belongs to the peptidase M16 family.</text>
</comment>
<feature type="compositionally biased region" description="Basic residues" evidence="7">
    <location>
        <begin position="2269"/>
        <end position="2286"/>
    </location>
</feature>
<dbReference type="PANTHER" id="PTHR43690">
    <property type="entry name" value="NARDILYSIN"/>
    <property type="match status" value="1"/>
</dbReference>
<reference evidence="10" key="1">
    <citation type="journal article" date="2023" name="Mol. Phylogenet. Evol.">
        <title>Genome-scale phylogeny and comparative genomics of the fungal order Sordariales.</title>
        <authorList>
            <person name="Hensen N."/>
            <person name="Bonometti L."/>
            <person name="Westerberg I."/>
            <person name="Brannstrom I.O."/>
            <person name="Guillou S."/>
            <person name="Cros-Aarteil S."/>
            <person name="Calhoun S."/>
            <person name="Haridas S."/>
            <person name="Kuo A."/>
            <person name="Mondo S."/>
            <person name="Pangilinan J."/>
            <person name="Riley R."/>
            <person name="LaButti K."/>
            <person name="Andreopoulos B."/>
            <person name="Lipzen A."/>
            <person name="Chen C."/>
            <person name="Yan M."/>
            <person name="Daum C."/>
            <person name="Ng V."/>
            <person name="Clum A."/>
            <person name="Steindorff A."/>
            <person name="Ohm R.A."/>
            <person name="Martin F."/>
            <person name="Silar P."/>
            <person name="Natvig D.O."/>
            <person name="Lalanne C."/>
            <person name="Gautier V."/>
            <person name="Ament-Velasquez S.L."/>
            <person name="Kruys A."/>
            <person name="Hutchinson M.I."/>
            <person name="Powell A.J."/>
            <person name="Barry K."/>
            <person name="Miller A.N."/>
            <person name="Grigoriev I.V."/>
            <person name="Debuchy R."/>
            <person name="Gladieux P."/>
            <person name="Hiltunen Thoren M."/>
            <person name="Johannesson H."/>
        </authorList>
    </citation>
    <scope>NUCLEOTIDE SEQUENCE</scope>
    <source>
        <strain evidence="10">FGSC 1904</strain>
    </source>
</reference>
<evidence type="ECO:0000256" key="1">
    <source>
        <dbReference type="ARBA" id="ARBA00007261"/>
    </source>
</evidence>
<dbReference type="Gene3D" id="3.30.830.10">
    <property type="entry name" value="Metalloenzyme, LuxS/M16 peptidase-like"/>
    <property type="match status" value="4"/>
</dbReference>
<proteinExistence type="inferred from homology"/>
<dbReference type="Pfam" id="PF05193">
    <property type="entry name" value="Peptidase_M16_C"/>
    <property type="match status" value="1"/>
</dbReference>
<keyword evidence="2" id="KW-0645">Protease</keyword>
<keyword evidence="4 10" id="KW-0378">Hydrolase</keyword>
<dbReference type="SUPFAM" id="SSF143791">
    <property type="entry name" value="DUSP-like"/>
    <property type="match status" value="1"/>
</dbReference>
<dbReference type="Pfam" id="PF16187">
    <property type="entry name" value="Peptidase_M16_M"/>
    <property type="match status" value="1"/>
</dbReference>
<dbReference type="InterPro" id="IPR035927">
    <property type="entry name" value="DUSP-like_sf"/>
</dbReference>
<evidence type="ECO:0000259" key="8">
    <source>
        <dbReference type="PROSITE" id="PS50235"/>
    </source>
</evidence>
<reference evidence="10" key="2">
    <citation type="submission" date="2023-07" db="EMBL/GenBank/DDBJ databases">
        <authorList>
            <consortium name="Lawrence Berkeley National Laboratory"/>
            <person name="Haridas S."/>
            <person name="Hensen N."/>
            <person name="Bonometti L."/>
            <person name="Westerberg I."/>
            <person name="Brannstrom I.O."/>
            <person name="Guillou S."/>
            <person name="Cros-Aarteil S."/>
            <person name="Calhoun S."/>
            <person name="Kuo A."/>
            <person name="Mondo S."/>
            <person name="Pangilinan J."/>
            <person name="Riley R."/>
            <person name="LaButti K."/>
            <person name="Andreopoulos B."/>
            <person name="Lipzen A."/>
            <person name="Chen C."/>
            <person name="Yanf M."/>
            <person name="Daum C."/>
            <person name="Ng V."/>
            <person name="Clum A."/>
            <person name="Steindorff A."/>
            <person name="Ohm R."/>
            <person name="Martin F."/>
            <person name="Silar P."/>
            <person name="Natvig D."/>
            <person name="Lalanne C."/>
            <person name="Gautier V."/>
            <person name="Ament-velasquez S.L."/>
            <person name="Kruys A."/>
            <person name="Hutchinson M.I."/>
            <person name="Powell A.J."/>
            <person name="Barry K."/>
            <person name="Miller A.N."/>
            <person name="Grigoriev I.V."/>
            <person name="Debuchy R."/>
            <person name="Gladieux P."/>
            <person name="Thoren M.H."/>
            <person name="Johannesson H."/>
        </authorList>
    </citation>
    <scope>NUCLEOTIDE SEQUENCE</scope>
    <source>
        <strain evidence="10">FGSC 1904</strain>
    </source>
</reference>
<evidence type="ECO:0000256" key="7">
    <source>
        <dbReference type="SAM" id="MobiDB-lite"/>
    </source>
</evidence>
<dbReference type="InterPro" id="IPR050626">
    <property type="entry name" value="Peptidase_M16"/>
</dbReference>
<feature type="compositionally biased region" description="Basic and acidic residues" evidence="7">
    <location>
        <begin position="2749"/>
        <end position="2762"/>
    </location>
</feature>
<dbReference type="Gene3D" id="3.90.70.10">
    <property type="entry name" value="Cysteine proteinases"/>
    <property type="match status" value="2"/>
</dbReference>
<feature type="region of interest" description="Disordered" evidence="7">
    <location>
        <begin position="2204"/>
        <end position="2312"/>
    </location>
</feature>
<dbReference type="Pfam" id="PF00675">
    <property type="entry name" value="Peptidase_M16"/>
    <property type="match status" value="1"/>
</dbReference>
<dbReference type="InterPro" id="IPR054734">
    <property type="entry name" value="PqqF-like_C_4"/>
</dbReference>
<dbReference type="InterPro" id="IPR011249">
    <property type="entry name" value="Metalloenz_LuxS/M16"/>
</dbReference>
<feature type="region of interest" description="Disordered" evidence="7">
    <location>
        <begin position="1103"/>
        <end position="1149"/>
    </location>
</feature>
<evidence type="ECO:0000313" key="10">
    <source>
        <dbReference type="EMBL" id="KAK3399310.1"/>
    </source>
</evidence>
<feature type="region of interest" description="Disordered" evidence="7">
    <location>
        <begin position="1"/>
        <end position="28"/>
    </location>
</feature>
<gene>
    <name evidence="10" type="ORF">B0T20DRAFT_452832</name>
</gene>
<name>A0AAE0UD28_SORBR</name>
<dbReference type="GO" id="GO:0005829">
    <property type="term" value="C:cytosol"/>
    <property type="evidence" value="ECO:0007669"/>
    <property type="project" value="TreeGrafter"/>
</dbReference>
<keyword evidence="6" id="KW-0482">Metalloprotease</keyword>
<evidence type="ECO:0000256" key="3">
    <source>
        <dbReference type="ARBA" id="ARBA00022723"/>
    </source>
</evidence>
<accession>A0AAE0UD28</accession>
<protein>
    <submittedName>
        <fullName evidence="10">Ubiquitin carboxyl-terminal hydrolase-like protein</fullName>
    </submittedName>
</protein>
<dbReference type="EMBL" id="JAUTDP010000005">
    <property type="protein sequence ID" value="KAK3399310.1"/>
    <property type="molecule type" value="Genomic_DNA"/>
</dbReference>
<dbReference type="GO" id="GO:0004843">
    <property type="term" value="F:cysteine-type deubiquitinase activity"/>
    <property type="evidence" value="ECO:0007669"/>
    <property type="project" value="InterPro"/>
</dbReference>